<evidence type="ECO:0000313" key="1">
    <source>
        <dbReference type="EMBL" id="CAA9203170.1"/>
    </source>
</evidence>
<accession>A0ABM8KQ07</accession>
<name>A0ABM8KQ07_9FLAO</name>
<dbReference type="Proteomes" id="UP000474567">
    <property type="component" value="Unassembled WGS sequence"/>
</dbReference>
<sequence>MKNKILLILFVFVTIMKAQNKVTDITNYDYCQVNRSTLYFYKIEKKGFTQSRGNFFHGNIFSVYATEKVDSIGKEYYYDSMDAIKLSDLDSDFDLLKEFRGKVYFVDQPHLKQFYFLKNDSVLVCRVIRKNKVWELEKEKEDEIHKMVLANNKIIYWCPYLGLIYKKDNQIKTSFVDLQSEYNTYGLKFSIKDKNAVNMETGYFEIGKYTLKIKKDNNYAVFKDNQKILDDLPLKYYNSKHFVTTDDKTVKFYNSDFVLDSTFTYRDIYQGDGNIEILAENKIKKIDTRLFASTFYREQAFGCGTVTRYTLSIKRNRVREIVNAEMTYGYTSRPKNIFIDSKIKFDSLLFISRGKTMDYSVNGGFDDRLILIKNKKEGLYTFKQKNDTITLAEIVPIKYDKIYSLNGFVILNKNHQVDFYDKDFKVNTMRFTTIDFFSYSYLRYKKRNHTGGWMNKKGILFDDL</sequence>
<comment type="caution">
    <text evidence="1">The sequence shown here is derived from an EMBL/GenBank/DDBJ whole genome shotgun (WGS) entry which is preliminary data.</text>
</comment>
<evidence type="ECO:0000313" key="2">
    <source>
        <dbReference type="Proteomes" id="UP000474567"/>
    </source>
</evidence>
<gene>
    <name evidence="1" type="ORF">FLACOL7796_04627</name>
</gene>
<dbReference type="RefSeq" id="WP_173968416.1">
    <property type="nucleotide sequence ID" value="NZ_CADCST010000167.1"/>
</dbReference>
<reference evidence="1 2" key="1">
    <citation type="submission" date="2020-02" db="EMBL/GenBank/DDBJ databases">
        <authorList>
            <person name="Criscuolo A."/>
        </authorList>
    </citation>
    <scope>NUCLEOTIDE SEQUENCE [LARGE SCALE GENOMIC DNA]</scope>
    <source>
        <strain evidence="1">CECT7796</strain>
    </source>
</reference>
<dbReference type="EMBL" id="CADCST010000167">
    <property type="protein sequence ID" value="CAA9203170.1"/>
    <property type="molecule type" value="Genomic_DNA"/>
</dbReference>
<organism evidence="1 2">
    <name type="scientific">Flavobacterium collinsii</name>
    <dbReference type="NCBI Taxonomy" id="1114861"/>
    <lineage>
        <taxon>Bacteria</taxon>
        <taxon>Pseudomonadati</taxon>
        <taxon>Bacteroidota</taxon>
        <taxon>Flavobacteriia</taxon>
        <taxon>Flavobacteriales</taxon>
        <taxon>Flavobacteriaceae</taxon>
        <taxon>Flavobacterium</taxon>
    </lineage>
</organism>
<evidence type="ECO:0008006" key="3">
    <source>
        <dbReference type="Google" id="ProtNLM"/>
    </source>
</evidence>
<protein>
    <recommendedName>
        <fullName evidence="3">DKNYY family protein</fullName>
    </recommendedName>
</protein>
<keyword evidence="2" id="KW-1185">Reference proteome</keyword>
<proteinExistence type="predicted"/>